<dbReference type="RefSeq" id="WP_382210154.1">
    <property type="nucleotide sequence ID" value="NZ_JBHSZH010000005.1"/>
</dbReference>
<protein>
    <submittedName>
        <fullName evidence="1">Uncharacterized protein</fullName>
    </submittedName>
</protein>
<reference evidence="1 2" key="1">
    <citation type="journal article" date="2019" name="Int. J. Syst. Evol. Microbiol.">
        <title>The Global Catalogue of Microorganisms (GCM) 10K type strain sequencing project: providing services to taxonomists for standard genome sequencing and annotation.</title>
        <authorList>
            <consortium name="The Broad Institute Genomics Platform"/>
            <consortium name="The Broad Institute Genome Sequencing Center for Infectious Disease"/>
            <person name="Wu L."/>
            <person name="Ma J."/>
        </authorList>
    </citation>
    <scope>NUCLEOTIDE SEQUENCE [LARGE SCALE GENOMIC DNA]</scope>
    <source>
        <strain evidence="1 2">DT72</strain>
    </source>
</reference>
<comment type="caution">
    <text evidence="1">The sequence shown here is derived from an EMBL/GenBank/DDBJ whole genome shotgun (WGS) entry which is preliminary data.</text>
</comment>
<name>A0ABD5WT54_9EURY</name>
<proteinExistence type="predicted"/>
<evidence type="ECO:0000313" key="2">
    <source>
        <dbReference type="Proteomes" id="UP001596407"/>
    </source>
</evidence>
<organism evidence="1 2">
    <name type="scientific">Halorussus caseinilyticus</name>
    <dbReference type="NCBI Taxonomy" id="3034025"/>
    <lineage>
        <taxon>Archaea</taxon>
        <taxon>Methanobacteriati</taxon>
        <taxon>Methanobacteriota</taxon>
        <taxon>Stenosarchaea group</taxon>
        <taxon>Halobacteria</taxon>
        <taxon>Halobacteriales</taxon>
        <taxon>Haladaptataceae</taxon>
        <taxon>Halorussus</taxon>
    </lineage>
</organism>
<keyword evidence="2" id="KW-1185">Reference proteome</keyword>
<dbReference type="AlphaFoldDB" id="A0ABD5WT54"/>
<accession>A0ABD5WT54</accession>
<gene>
    <name evidence="1" type="ORF">ACFQJ6_18495</name>
</gene>
<dbReference type="EMBL" id="JBHSZH010000005">
    <property type="protein sequence ID" value="MFC7081786.1"/>
    <property type="molecule type" value="Genomic_DNA"/>
</dbReference>
<sequence length="113" mass="13059">MSKTLDADVNGFTYSVTVVPLDSWDGERFRFQYRDDSGWHTVESDNYQHLGTDGDRWPNVDCSRWESPPERTYSGTISDIDGTLYEIRFTNGLEQDDHDESMAIDRVAINRTD</sequence>
<evidence type="ECO:0000313" key="1">
    <source>
        <dbReference type="EMBL" id="MFC7081786.1"/>
    </source>
</evidence>
<dbReference type="Proteomes" id="UP001596407">
    <property type="component" value="Unassembled WGS sequence"/>
</dbReference>